<dbReference type="OrthoDB" id="5878415at2"/>
<comment type="caution">
    <text evidence="2">The sequence shown here is derived from an EMBL/GenBank/DDBJ whole genome shotgun (WGS) entry which is preliminary data.</text>
</comment>
<evidence type="ECO:0000313" key="3">
    <source>
        <dbReference type="Proteomes" id="UP000192769"/>
    </source>
</evidence>
<feature type="region of interest" description="Disordered" evidence="1">
    <location>
        <begin position="1"/>
        <end position="20"/>
    </location>
</feature>
<dbReference type="RefSeq" id="WP_081137541.1">
    <property type="nucleotide sequence ID" value="NZ_MWUE01000008.1"/>
</dbReference>
<feature type="compositionally biased region" description="Basic and acidic residues" evidence="1">
    <location>
        <begin position="8"/>
        <end position="20"/>
    </location>
</feature>
<keyword evidence="3" id="KW-1185">Reference proteome</keyword>
<name>A0A1V9DMS3_9GAMM</name>
<evidence type="ECO:0000256" key="1">
    <source>
        <dbReference type="SAM" id="MobiDB-lite"/>
    </source>
</evidence>
<proteinExistence type="predicted"/>
<evidence type="ECO:0000313" key="2">
    <source>
        <dbReference type="EMBL" id="OQP35152.1"/>
    </source>
</evidence>
<gene>
    <name evidence="2" type="ORF">B2J69_06475</name>
</gene>
<dbReference type="Proteomes" id="UP000192769">
    <property type="component" value="Unassembled WGS sequence"/>
</dbReference>
<dbReference type="AlphaFoldDB" id="A0A1V9DMS3"/>
<dbReference type="EMBL" id="MWUE01000008">
    <property type="protein sequence ID" value="OQP35152.1"/>
    <property type="molecule type" value="Genomic_DNA"/>
</dbReference>
<reference evidence="2 3" key="1">
    <citation type="submission" date="2017-02" db="EMBL/GenBank/DDBJ databases">
        <title>Whole genome shotgun sequence of Pantoea agglomerans strain AS1 isolated from a cycad, Zamia floridana in Central Florida, USA.</title>
        <authorList>
            <person name="Lata P."/>
            <person name="Govindarajan S."/>
            <person name="Qi F."/>
            <person name="Li J.-L."/>
            <person name="Maurya S.K."/>
            <person name="Sahoo M.K."/>
        </authorList>
    </citation>
    <scope>NUCLEOTIDE SEQUENCE [LARGE SCALE GENOMIC DNA]</scope>
    <source>
        <strain evidence="2 3">AS1</strain>
    </source>
</reference>
<organism evidence="2 3">
    <name type="scientific">Pantoea latae</name>
    <dbReference type="NCBI Taxonomy" id="1964541"/>
    <lineage>
        <taxon>Bacteria</taxon>
        <taxon>Pseudomonadati</taxon>
        <taxon>Pseudomonadota</taxon>
        <taxon>Gammaproteobacteria</taxon>
        <taxon>Enterobacterales</taxon>
        <taxon>Erwiniaceae</taxon>
        <taxon>Pantoea</taxon>
    </lineage>
</organism>
<protein>
    <submittedName>
        <fullName evidence="2">Uncharacterized protein</fullName>
    </submittedName>
</protein>
<accession>A0A1V9DMS3</accession>
<sequence length="89" mass="10044">MFGFMKKSAPDKGADEADIDRQAAQLSAEIGALEQRLEMNARDGEAQKQLMVAYNRALSLFAKSRRHRDEIDGLFVKMDALRTLTRKSI</sequence>